<dbReference type="GO" id="GO:0033254">
    <property type="term" value="C:vacuolar transporter chaperone complex"/>
    <property type="evidence" value="ECO:0007669"/>
    <property type="project" value="TreeGrafter"/>
</dbReference>
<feature type="compositionally biased region" description="Polar residues" evidence="15">
    <location>
        <begin position="137"/>
        <end position="154"/>
    </location>
</feature>
<reference evidence="18" key="1">
    <citation type="submission" date="2020-01" db="EMBL/GenBank/DDBJ databases">
        <authorList>
            <person name="Feng Z.H.Z."/>
        </authorList>
    </citation>
    <scope>NUCLEOTIDE SEQUENCE</scope>
    <source>
        <strain evidence="18">CBS107.38</strain>
    </source>
</reference>
<dbReference type="Gene3D" id="3.20.100.30">
    <property type="entry name" value="VTC, catalytic tunnel domain"/>
    <property type="match status" value="1"/>
</dbReference>
<dbReference type="FunFam" id="3.20.100.30:FF:000001">
    <property type="entry name" value="Vacuolar transporter chaperone 4"/>
    <property type="match status" value="1"/>
</dbReference>
<evidence type="ECO:0000256" key="9">
    <source>
        <dbReference type="ARBA" id="ARBA00050204"/>
    </source>
</evidence>
<evidence type="ECO:0000256" key="8">
    <source>
        <dbReference type="ARBA" id="ARBA00023136"/>
    </source>
</evidence>
<proteinExistence type="inferred from homology"/>
<comment type="similarity">
    <text evidence="10">Belongs to the VTC4 family.</text>
</comment>
<feature type="domain" description="SPX" evidence="17">
    <location>
        <begin position="169"/>
        <end position="314"/>
    </location>
</feature>
<dbReference type="GeneID" id="62199937"/>
<dbReference type="GO" id="GO:0006799">
    <property type="term" value="P:polyphosphate biosynthetic process"/>
    <property type="evidence" value="ECO:0007669"/>
    <property type="project" value="UniProtKB-ARBA"/>
</dbReference>
<dbReference type="GO" id="GO:0000329">
    <property type="term" value="C:fungal-type vacuole membrane"/>
    <property type="evidence" value="ECO:0007669"/>
    <property type="project" value="TreeGrafter"/>
</dbReference>
<feature type="transmembrane region" description="Helical" evidence="16">
    <location>
        <begin position="926"/>
        <end position="944"/>
    </location>
</feature>
<evidence type="ECO:0000256" key="13">
    <source>
        <dbReference type="ARBA" id="ARBA00080494"/>
    </source>
</evidence>
<evidence type="ECO:0000313" key="18">
    <source>
        <dbReference type="EMBL" id="KAF7680061.1"/>
    </source>
</evidence>
<dbReference type="PANTHER" id="PTHR46140:SF1">
    <property type="entry name" value="VACUOLAR TRANSPORTER CHAPERONE COMPLEX SUBUNIT 4-RELATED"/>
    <property type="match status" value="1"/>
</dbReference>
<keyword evidence="8 16" id="KW-0472">Membrane</keyword>
<keyword evidence="4" id="KW-0926">Vacuole</keyword>
<feature type="region of interest" description="Disordered" evidence="15">
    <location>
        <begin position="661"/>
        <end position="701"/>
    </location>
</feature>
<keyword evidence="7 16" id="KW-1133">Transmembrane helix</keyword>
<evidence type="ECO:0000256" key="12">
    <source>
        <dbReference type="ARBA" id="ARBA00075894"/>
    </source>
</evidence>
<dbReference type="PROSITE" id="PS51382">
    <property type="entry name" value="SPX"/>
    <property type="match status" value="1"/>
</dbReference>
<evidence type="ECO:0000256" key="5">
    <source>
        <dbReference type="ARBA" id="ARBA00022679"/>
    </source>
</evidence>
<dbReference type="Pfam" id="PF02656">
    <property type="entry name" value="DUF202"/>
    <property type="match status" value="1"/>
</dbReference>
<dbReference type="InterPro" id="IPR042267">
    <property type="entry name" value="VTC_sf"/>
</dbReference>
<comment type="catalytic activity">
    <reaction evidence="9">
        <text>[phosphate](n) + ATP = [phosphate](n+1) + ADP</text>
        <dbReference type="Rhea" id="RHEA:19573"/>
        <dbReference type="Rhea" id="RHEA-COMP:9859"/>
        <dbReference type="Rhea" id="RHEA-COMP:14280"/>
        <dbReference type="ChEBI" id="CHEBI:16838"/>
        <dbReference type="ChEBI" id="CHEBI:30616"/>
        <dbReference type="ChEBI" id="CHEBI:456216"/>
        <dbReference type="EC" id="2.7.4.1"/>
    </reaction>
    <physiologicalReaction direction="left-to-right" evidence="9">
        <dbReference type="Rhea" id="RHEA:19574"/>
    </physiologicalReaction>
</comment>
<evidence type="ECO:0000256" key="6">
    <source>
        <dbReference type="ARBA" id="ARBA00022692"/>
    </source>
</evidence>
<organism evidence="18 19">
    <name type="scientific">Alternaria burnsii</name>
    <dbReference type="NCBI Taxonomy" id="1187904"/>
    <lineage>
        <taxon>Eukaryota</taxon>
        <taxon>Fungi</taxon>
        <taxon>Dikarya</taxon>
        <taxon>Ascomycota</taxon>
        <taxon>Pezizomycotina</taxon>
        <taxon>Dothideomycetes</taxon>
        <taxon>Pleosporomycetidae</taxon>
        <taxon>Pleosporales</taxon>
        <taxon>Pleosporineae</taxon>
        <taxon>Pleosporaceae</taxon>
        <taxon>Alternaria</taxon>
        <taxon>Alternaria sect. Alternaria</taxon>
    </lineage>
</organism>
<evidence type="ECO:0000256" key="2">
    <source>
        <dbReference type="ARBA" id="ARBA00004128"/>
    </source>
</evidence>
<comment type="caution">
    <text evidence="18">The sequence shown here is derived from an EMBL/GenBank/DDBJ whole genome shotgun (WGS) entry which is preliminary data.</text>
</comment>
<dbReference type="AlphaFoldDB" id="A0A8H7B939"/>
<dbReference type="PANTHER" id="PTHR46140">
    <property type="entry name" value="VACUOLAR TRANSPORTER CHAPERONE 1-RELATED"/>
    <property type="match status" value="1"/>
</dbReference>
<protein>
    <recommendedName>
        <fullName evidence="11">Vacuolar transporter chaperone complex subunit 4</fullName>
        <ecNumber evidence="3">2.7.4.1</ecNumber>
    </recommendedName>
    <alternativeName>
        <fullName evidence="13">Polyphosphate kinase</fullName>
    </alternativeName>
    <alternativeName>
        <fullName evidence="12">SPX-dependent polyphosphate polymerase VTC subunit 4</fullName>
    </alternativeName>
    <alternativeName>
        <fullName evidence="14">Vacuolar membrane polyphosphate polymerase catalytic subunit</fullName>
    </alternativeName>
</protein>
<dbReference type="GO" id="GO:0042144">
    <property type="term" value="P:vacuole fusion, non-autophagic"/>
    <property type="evidence" value="ECO:0007669"/>
    <property type="project" value="TreeGrafter"/>
</dbReference>
<reference evidence="18" key="2">
    <citation type="submission" date="2020-08" db="EMBL/GenBank/DDBJ databases">
        <title>Draft Genome Sequence of Cumin Blight Pathogen Alternaria burnsii.</title>
        <authorList>
            <person name="Feng Z."/>
        </authorList>
    </citation>
    <scope>NUCLEOTIDE SEQUENCE</scope>
    <source>
        <strain evidence="18">CBS107.38</strain>
    </source>
</reference>
<dbReference type="Pfam" id="PF09359">
    <property type="entry name" value="VTC"/>
    <property type="match status" value="1"/>
</dbReference>
<dbReference type="RefSeq" id="XP_038790051.1">
    <property type="nucleotide sequence ID" value="XM_038926759.1"/>
</dbReference>
<evidence type="ECO:0000256" key="7">
    <source>
        <dbReference type="ARBA" id="ARBA00022989"/>
    </source>
</evidence>
<evidence type="ECO:0000256" key="16">
    <source>
        <dbReference type="SAM" id="Phobius"/>
    </source>
</evidence>
<dbReference type="GO" id="GO:0007034">
    <property type="term" value="P:vacuolar transport"/>
    <property type="evidence" value="ECO:0007669"/>
    <property type="project" value="TreeGrafter"/>
</dbReference>
<dbReference type="CDD" id="cd07751">
    <property type="entry name" value="PolyPPase_VTC4_like"/>
    <property type="match status" value="1"/>
</dbReference>
<evidence type="ECO:0000256" key="14">
    <source>
        <dbReference type="ARBA" id="ARBA00081313"/>
    </source>
</evidence>
<dbReference type="InterPro" id="IPR003807">
    <property type="entry name" value="DUF202"/>
</dbReference>
<dbReference type="GO" id="GO:0016237">
    <property type="term" value="P:microautophagy"/>
    <property type="evidence" value="ECO:0007669"/>
    <property type="project" value="TreeGrafter"/>
</dbReference>
<dbReference type="CDD" id="cd14480">
    <property type="entry name" value="SPX_VTC2_like"/>
    <property type="match status" value="1"/>
</dbReference>
<accession>A0A8H7B939</accession>
<dbReference type="EMBL" id="JAAABM010000002">
    <property type="protein sequence ID" value="KAF7680061.1"/>
    <property type="molecule type" value="Genomic_DNA"/>
</dbReference>
<dbReference type="InterPro" id="IPR051572">
    <property type="entry name" value="VTC_Complex_Subunit"/>
</dbReference>
<feature type="transmembrane region" description="Helical" evidence="16">
    <location>
        <begin position="880"/>
        <end position="905"/>
    </location>
</feature>
<name>A0A8H7B939_9PLEO</name>
<keyword evidence="19" id="KW-1185">Reference proteome</keyword>
<keyword evidence="6 16" id="KW-0812">Transmembrane</keyword>
<feature type="region of interest" description="Disordered" evidence="15">
    <location>
        <begin position="137"/>
        <end position="165"/>
    </location>
</feature>
<evidence type="ECO:0000256" key="3">
    <source>
        <dbReference type="ARBA" id="ARBA00012960"/>
    </source>
</evidence>
<evidence type="ECO:0000313" key="19">
    <source>
        <dbReference type="Proteomes" id="UP000596902"/>
    </source>
</evidence>
<evidence type="ECO:0000259" key="17">
    <source>
        <dbReference type="PROSITE" id="PS51382"/>
    </source>
</evidence>
<dbReference type="InterPro" id="IPR004331">
    <property type="entry name" value="SPX_dom"/>
</dbReference>
<comment type="cofactor">
    <cofactor evidence="1">
        <name>Mn(2+)</name>
        <dbReference type="ChEBI" id="CHEBI:29035"/>
    </cofactor>
</comment>
<evidence type="ECO:0000256" key="11">
    <source>
        <dbReference type="ARBA" id="ARBA00067464"/>
    </source>
</evidence>
<evidence type="ECO:0000256" key="1">
    <source>
        <dbReference type="ARBA" id="ARBA00001936"/>
    </source>
</evidence>
<dbReference type="GO" id="GO:0008976">
    <property type="term" value="F:polyphosphate kinase activity"/>
    <property type="evidence" value="ECO:0007669"/>
    <property type="project" value="UniProtKB-EC"/>
</dbReference>
<feature type="compositionally biased region" description="Acidic residues" evidence="15">
    <location>
        <begin position="677"/>
        <end position="687"/>
    </location>
</feature>
<keyword evidence="5" id="KW-0808">Transferase</keyword>
<gene>
    <name evidence="18" type="ORF">GT037_001712</name>
</gene>
<evidence type="ECO:0000256" key="15">
    <source>
        <dbReference type="SAM" id="MobiDB-lite"/>
    </source>
</evidence>
<evidence type="ECO:0000256" key="10">
    <source>
        <dbReference type="ARBA" id="ARBA00061390"/>
    </source>
</evidence>
<dbReference type="Proteomes" id="UP000596902">
    <property type="component" value="Unassembled WGS sequence"/>
</dbReference>
<evidence type="ECO:0000256" key="4">
    <source>
        <dbReference type="ARBA" id="ARBA00022554"/>
    </source>
</evidence>
<comment type="subcellular location">
    <subcellularLocation>
        <location evidence="2">Vacuole membrane</location>
        <topology evidence="2">Multi-pass membrane protein</topology>
    </subcellularLocation>
</comment>
<sequence length="958" mass="109246">MQESTTFKSDSTSGSASSKSSVLFDLDACGHKSILVYKYRSGAKGLEIKTEADLCSELDQDPSLPFIRVTKKPIPRGNSRLDILNEDLLAPLEREKYAEKPTLKASVANVGLPTLAKWKHMILGSYEDLYIVSRSHTPSPEASKTNSPESSQHVTPAHTFPNEALHSSGAFGQQLKQSLNKEWIFYYIDYESLKNSLRVHHIWDEKSEQSFVEQLEKELDKVYTFQRVKAEEIIRRIAASEKEVNDAVARAQQEPQNSDNFEEDFDLLEEDLSDIIADVHDLAKFTQLNYTGFQKIIKKHDKNTSWFLKPVFAARLKRKPFFQDNYDSYVVKLSRLYDIVRTRGNPVKGDASAGGKQQNFVRQTTKYWVHPDNILELKLIVLKHLPVLVFNPNKEFNEEDSAITSIYFDNTDTWELYQGRLKKTEGAEAIRLRWYGGMSSDTIFIERKTHREDWTGEESVKARFKLKEKNVNAYLRGELRPEQIFEKERREQKRPEKDIASDEQLAREIQYRVLTRKLEPVTRSFYHRTAFQLPGDARVRISLDTELTMTREDNLDGKRRAGDNWRRTDIGVDWPFKQLPKEDKELFPYAVLEVKLQTQAGGEPPQWIRDLTSSHLVEAVPKFSKYIHGTATLNPKRINLIPYWYPQMDVDIRKPVTHKFGIERPGASNDISTSGNLDDDDSEDEDAVMGLPSANGNEDDDRMRRLRDARDVMEQNEMQRTRDYGTLTNGNDPNALDIEERVAAGRTRDEDYPIYDSDSDDDDEEFEAARRQGGLRYAKKWVERTATNVGSTVLSSVAAIIPKPTPTDVGEGGFSLGVPSWKQKGEVKRFKAPKGKRIHVPVRVEPKVQLATERTFLSWLEFSILIGSIAATLLNFGDSLAFAAAWAFTIIACLALCYSAGLYLWRVNKIKERRAVTYHDRWGPTLLCLGLFCAVAVSFGYRFGKGGVDGGLKGDLKG</sequence>
<dbReference type="InterPro" id="IPR018966">
    <property type="entry name" value="VTC_domain"/>
</dbReference>
<dbReference type="EC" id="2.7.4.1" evidence="3"/>